<comment type="caution">
    <text evidence="2">The sequence shown here is derived from an EMBL/GenBank/DDBJ whole genome shotgun (WGS) entry which is preliminary data.</text>
</comment>
<accession>A0A9D2JZP4</accession>
<reference evidence="2" key="1">
    <citation type="journal article" date="2021" name="PeerJ">
        <title>Extensive microbial diversity within the chicken gut microbiome revealed by metagenomics and culture.</title>
        <authorList>
            <person name="Gilroy R."/>
            <person name="Ravi A."/>
            <person name="Getino M."/>
            <person name="Pursley I."/>
            <person name="Horton D.L."/>
            <person name="Alikhan N.F."/>
            <person name="Baker D."/>
            <person name="Gharbi K."/>
            <person name="Hall N."/>
            <person name="Watson M."/>
            <person name="Adriaenssens E.M."/>
            <person name="Foster-Nyarko E."/>
            <person name="Jarju S."/>
            <person name="Secka A."/>
            <person name="Antonio M."/>
            <person name="Oren A."/>
            <person name="Chaudhuri R.R."/>
            <person name="La Ragione R."/>
            <person name="Hildebrand F."/>
            <person name="Pallen M.J."/>
        </authorList>
    </citation>
    <scope>NUCLEOTIDE SEQUENCE</scope>
    <source>
        <strain evidence="2">ChiW7-2402</strain>
    </source>
</reference>
<protein>
    <submittedName>
        <fullName evidence="2">Glycosyltransferase family 2 protein</fullName>
    </submittedName>
</protein>
<name>A0A9D2JZP4_9FIRM</name>
<organism evidence="2 3">
    <name type="scientific">Candidatus Gallimonas intestinavium</name>
    <dbReference type="NCBI Taxonomy" id="2838603"/>
    <lineage>
        <taxon>Bacteria</taxon>
        <taxon>Bacillati</taxon>
        <taxon>Bacillota</taxon>
        <taxon>Clostridia</taxon>
        <taxon>Candidatus Gallimonas</taxon>
    </lineage>
</organism>
<dbReference type="InterPro" id="IPR029044">
    <property type="entry name" value="Nucleotide-diphossugar_trans"/>
</dbReference>
<evidence type="ECO:0000313" key="3">
    <source>
        <dbReference type="Proteomes" id="UP000824102"/>
    </source>
</evidence>
<dbReference type="EMBL" id="DXBB01000052">
    <property type="protein sequence ID" value="HIZ72577.1"/>
    <property type="molecule type" value="Genomic_DNA"/>
</dbReference>
<reference evidence="2" key="2">
    <citation type="submission" date="2021-04" db="EMBL/GenBank/DDBJ databases">
        <authorList>
            <person name="Gilroy R."/>
        </authorList>
    </citation>
    <scope>NUCLEOTIDE SEQUENCE</scope>
    <source>
        <strain evidence="2">ChiW7-2402</strain>
    </source>
</reference>
<sequence>MSEFEKKISVIIPVYNTERYIAQCIDSILASPLEDLEVIAVDDGSQDRSLEILCMYKDPRLKVFSKRNEGVFRTWKYGVERASGEYIIFVDADDYVSPALFETVESLLRLRDYDLIQHGWVEVYERSQRRTCGSLDIPQGEYLGEELERVKDEYLYFKGQHKKELPVLRWAKVFRTALLREILPETMEDISMYEDDSICRPYLSQIRSMYFLSDHLYYHRCDVVGSICNSPEKLPRYLVDCKNLNAFFAAKRERFGFPEETLDYYYYFYHQSVMGEAVRFKNDALAKRILSEPKFRSLLETYGEGIKPFLLKHKLFFLYRILRKGKDVWRVLRYEVTRWIKREG</sequence>
<dbReference type="Proteomes" id="UP000824102">
    <property type="component" value="Unassembled WGS sequence"/>
</dbReference>
<evidence type="ECO:0000313" key="2">
    <source>
        <dbReference type="EMBL" id="HIZ72577.1"/>
    </source>
</evidence>
<dbReference type="InterPro" id="IPR001173">
    <property type="entry name" value="Glyco_trans_2-like"/>
</dbReference>
<dbReference type="PANTHER" id="PTHR22916">
    <property type="entry name" value="GLYCOSYLTRANSFERASE"/>
    <property type="match status" value="1"/>
</dbReference>
<feature type="domain" description="Glycosyltransferase 2-like" evidence="1">
    <location>
        <begin position="9"/>
        <end position="124"/>
    </location>
</feature>
<dbReference type="AlphaFoldDB" id="A0A9D2JZP4"/>
<dbReference type="SUPFAM" id="SSF53448">
    <property type="entry name" value="Nucleotide-diphospho-sugar transferases"/>
    <property type="match status" value="1"/>
</dbReference>
<dbReference type="CDD" id="cd00761">
    <property type="entry name" value="Glyco_tranf_GTA_type"/>
    <property type="match status" value="1"/>
</dbReference>
<evidence type="ECO:0000259" key="1">
    <source>
        <dbReference type="Pfam" id="PF00535"/>
    </source>
</evidence>
<gene>
    <name evidence="2" type="ORF">H9964_03225</name>
</gene>
<dbReference type="Gene3D" id="3.90.550.10">
    <property type="entry name" value="Spore Coat Polysaccharide Biosynthesis Protein SpsA, Chain A"/>
    <property type="match status" value="1"/>
</dbReference>
<dbReference type="Pfam" id="PF00535">
    <property type="entry name" value="Glycos_transf_2"/>
    <property type="match status" value="1"/>
</dbReference>
<proteinExistence type="predicted"/>